<proteinExistence type="inferred from homology"/>
<evidence type="ECO:0000256" key="7">
    <source>
        <dbReference type="ARBA" id="ARBA00022840"/>
    </source>
</evidence>
<organism evidence="17 18">
    <name type="scientific">Lentinus tigrinus ALCF2SS1-6</name>
    <dbReference type="NCBI Taxonomy" id="1328759"/>
    <lineage>
        <taxon>Eukaryota</taxon>
        <taxon>Fungi</taxon>
        <taxon>Dikarya</taxon>
        <taxon>Basidiomycota</taxon>
        <taxon>Agaricomycotina</taxon>
        <taxon>Agaricomycetes</taxon>
        <taxon>Polyporales</taxon>
        <taxon>Polyporaceae</taxon>
        <taxon>Lentinus</taxon>
    </lineage>
</organism>
<protein>
    <recommendedName>
        <fullName evidence="8 9">Ubiquitin-activating enzyme E1-like</fullName>
    </recommendedName>
</protein>
<evidence type="ECO:0000313" key="17">
    <source>
        <dbReference type="EMBL" id="RPD65193.1"/>
    </source>
</evidence>
<evidence type="ECO:0000256" key="4">
    <source>
        <dbReference type="ARBA" id="ARBA00022741"/>
    </source>
</evidence>
<evidence type="ECO:0000259" key="15">
    <source>
        <dbReference type="Pfam" id="PF00899"/>
    </source>
</evidence>
<dbReference type="Gene3D" id="1.10.10.520">
    <property type="entry name" value="Ubiquitin activating enzymes (Uba3). Chain: B, domain 2"/>
    <property type="match status" value="1"/>
</dbReference>
<feature type="region of interest" description="Disordered" evidence="14">
    <location>
        <begin position="295"/>
        <end position="352"/>
    </location>
</feature>
<evidence type="ECO:0000256" key="3">
    <source>
        <dbReference type="ARBA" id="ARBA00022723"/>
    </source>
</evidence>
<feature type="binding site" evidence="12">
    <location>
        <position position="481"/>
    </location>
    <ligand>
        <name>Zn(2+)</name>
        <dbReference type="ChEBI" id="CHEBI:29105"/>
    </ligand>
</feature>
<keyword evidence="3 9" id="KW-0479">Metal-binding</keyword>
<dbReference type="SUPFAM" id="SSF69572">
    <property type="entry name" value="Activating enzymes of the ubiquitin-like proteins"/>
    <property type="match status" value="1"/>
</dbReference>
<feature type="domain" description="THIF-type NAD/FAD binding fold" evidence="15">
    <location>
        <begin position="11"/>
        <end position="452"/>
    </location>
</feature>
<comment type="similarity">
    <text evidence="2 9">Belongs to the ubiquitin-activating E1 family.</text>
</comment>
<evidence type="ECO:0000256" key="10">
    <source>
        <dbReference type="PIRSR" id="PIRSR039133-1"/>
    </source>
</evidence>
<feature type="binding site" evidence="11">
    <location>
        <begin position="29"/>
        <end position="34"/>
    </location>
    <ligand>
        <name>ATP</name>
        <dbReference type="ChEBI" id="CHEBI:30616"/>
    </ligand>
</feature>
<feature type="compositionally biased region" description="Low complexity" evidence="14">
    <location>
        <begin position="339"/>
        <end position="351"/>
    </location>
</feature>
<gene>
    <name evidence="17" type="ORF">L227DRAFT_539911</name>
</gene>
<dbReference type="FunFam" id="3.50.50.80:FF:000004">
    <property type="entry name" value="Ubiquitin-activating enzyme E1-like"/>
    <property type="match status" value="1"/>
</dbReference>
<dbReference type="EMBL" id="ML122252">
    <property type="protein sequence ID" value="RPD65193.1"/>
    <property type="molecule type" value="Genomic_DNA"/>
</dbReference>
<reference evidence="17" key="1">
    <citation type="journal article" date="2018" name="Genome Biol. Evol.">
        <title>Genomics and development of Lentinus tigrinus, a white-rot wood-decaying mushroom with dimorphic fruiting bodies.</title>
        <authorList>
            <person name="Wu B."/>
            <person name="Xu Z."/>
            <person name="Knudson A."/>
            <person name="Carlson A."/>
            <person name="Chen N."/>
            <person name="Kovaka S."/>
            <person name="LaButti K."/>
            <person name="Lipzen A."/>
            <person name="Pennachio C."/>
            <person name="Riley R."/>
            <person name="Schakwitz W."/>
            <person name="Umezawa K."/>
            <person name="Ohm R.A."/>
            <person name="Grigoriev I.V."/>
            <person name="Nagy L.G."/>
            <person name="Gibbons J."/>
            <person name="Hibbett D."/>
        </authorList>
    </citation>
    <scope>NUCLEOTIDE SEQUENCE [LARGE SCALE GENOMIC DNA]</scope>
    <source>
        <strain evidence="17">ALCF2SS1-6</strain>
    </source>
</reference>
<dbReference type="STRING" id="1328759.A0A5C2SN21"/>
<evidence type="ECO:0000256" key="13">
    <source>
        <dbReference type="PROSITE-ProRule" id="PRU10132"/>
    </source>
</evidence>
<evidence type="ECO:0000256" key="2">
    <source>
        <dbReference type="ARBA" id="ARBA00005673"/>
    </source>
</evidence>
<dbReference type="PANTHER" id="PTHR10953:SF5">
    <property type="entry name" value="SUMO-ACTIVATING ENZYME SUBUNIT 2"/>
    <property type="match status" value="1"/>
</dbReference>
<dbReference type="GO" id="GO:0005737">
    <property type="term" value="C:cytoplasm"/>
    <property type="evidence" value="ECO:0007669"/>
    <property type="project" value="TreeGrafter"/>
</dbReference>
<dbReference type="GO" id="GO:0016925">
    <property type="term" value="P:protein sumoylation"/>
    <property type="evidence" value="ECO:0007669"/>
    <property type="project" value="UniProtKB-UniRule"/>
</dbReference>
<feature type="binding site" evidence="12">
    <location>
        <position position="484"/>
    </location>
    <ligand>
        <name>Zn(2+)</name>
        <dbReference type="ChEBI" id="CHEBI:29105"/>
    </ligand>
</feature>
<dbReference type="Gene3D" id="3.10.290.20">
    <property type="entry name" value="Ubiquitin-like 2 activating enzyme e1b. Chain: B, domain 3"/>
    <property type="match status" value="1"/>
</dbReference>
<sequence length="675" mass="72734">MSGRSAHAKAILGQELFSRLSQTKVLLVGAGGIGCELLKNIVLTGFGDITLLDLDTIDLSNLNRQFLFRKKDIKQSKALVAAKTASAFNPNVKITPIHANIKEPQFDVAWFKSFDLVLNALDNLDARRHVNKMCVAADVPLVESGTAGYLGQVQPIIKDRAECFDCVPKPTTKTFPVCTIRSTPSQPIHCIVWAKSYLIPQLFGEEEDGGELDEAEKQGENAKEIAALRKEAQAFKAVRAALRSSPTGDASSSGPSAAKMVFGKVFNADILNLLSMADMWRSRAPPTPLDFDKIRDGTFSLNRPQQNGVHANGSATANGKAGEASGSGGSAITEKLLNGSSSSSTSASGAGLKDQRALSLQDNLELFISSTERLAGRLRAGEETILFDKDDDDTLDFVTAAANLRSAAYGIPGKSRWEVKEMAGNIIPAIATTNAIIAGLIVLQALHLLRRSYHALRNVHVQFKPSMPLSAIAMCPPSSFCGVCRDTYTEVRCDPARVTLVEVVDGVLGVGAGDDDGERREVSVYEDKRVLSDPDWDDNNDRTLESLNVTRGKFLSIVDEEGEYATIQVAIGVLPPNHPVDAPALILPSPLPKPPKKVKPRAPTPSTPVSSKKRPAPDDIEEIDAPAAKRSKTVADTAAVPFTPSKKRRLEEDGLIMLDNAEEKIEEDPDVIEID</sequence>
<dbReference type="Proteomes" id="UP000313359">
    <property type="component" value="Unassembled WGS sequence"/>
</dbReference>
<dbReference type="PROSITE" id="PS51257">
    <property type="entry name" value="PROKAR_LIPOPROTEIN"/>
    <property type="match status" value="1"/>
</dbReference>
<evidence type="ECO:0000256" key="12">
    <source>
        <dbReference type="PIRSR" id="PIRSR039133-3"/>
    </source>
</evidence>
<feature type="active site" description="Glycyl thioester intermediate" evidence="10 13">
    <location>
        <position position="178"/>
    </location>
</feature>
<accession>A0A5C2SN21</accession>
<keyword evidence="7 9" id="KW-0067">ATP-binding</keyword>
<dbReference type="OrthoDB" id="10255449at2759"/>
<name>A0A5C2SN21_9APHY</name>
<evidence type="ECO:0000256" key="9">
    <source>
        <dbReference type="PIRNR" id="PIRNR039133"/>
    </source>
</evidence>
<feature type="binding site" evidence="12">
    <location>
        <position position="166"/>
    </location>
    <ligand>
        <name>Zn(2+)</name>
        <dbReference type="ChEBI" id="CHEBI:29105"/>
    </ligand>
</feature>
<dbReference type="PANTHER" id="PTHR10953">
    <property type="entry name" value="UBIQUITIN-ACTIVATING ENZYME E1"/>
    <property type="match status" value="1"/>
</dbReference>
<feature type="binding site" evidence="11">
    <location>
        <position position="53"/>
    </location>
    <ligand>
        <name>ATP</name>
        <dbReference type="ChEBI" id="CHEBI:30616"/>
    </ligand>
</feature>
<evidence type="ECO:0000256" key="1">
    <source>
        <dbReference type="ARBA" id="ARBA00004718"/>
    </source>
</evidence>
<dbReference type="InterPro" id="IPR019572">
    <property type="entry name" value="UBA_E1_SCCH"/>
</dbReference>
<evidence type="ECO:0000256" key="11">
    <source>
        <dbReference type="PIRSR" id="PIRSR039133-2"/>
    </source>
</evidence>
<dbReference type="PIRSF" id="PIRSF039133">
    <property type="entry name" value="SUMO_E1B"/>
    <property type="match status" value="1"/>
</dbReference>
<dbReference type="Pfam" id="PF00899">
    <property type="entry name" value="ThiF"/>
    <property type="match status" value="1"/>
</dbReference>
<dbReference type="UniPathway" id="UPA00886"/>
<feature type="binding site" evidence="11">
    <location>
        <position position="77"/>
    </location>
    <ligand>
        <name>ATP</name>
        <dbReference type="ChEBI" id="CHEBI:30616"/>
    </ligand>
</feature>
<dbReference type="InterPro" id="IPR023318">
    <property type="entry name" value="Ub_act_enz_dom_a_sf"/>
</dbReference>
<dbReference type="AlphaFoldDB" id="A0A5C2SN21"/>
<feature type="binding site" evidence="12">
    <location>
        <position position="163"/>
    </location>
    <ligand>
        <name>Zn(2+)</name>
        <dbReference type="ChEBI" id="CHEBI:29105"/>
    </ligand>
</feature>
<evidence type="ECO:0000313" key="18">
    <source>
        <dbReference type="Proteomes" id="UP000313359"/>
    </source>
</evidence>
<dbReference type="GO" id="GO:0019948">
    <property type="term" value="F:SUMO activating enzyme activity"/>
    <property type="evidence" value="ECO:0007669"/>
    <property type="project" value="UniProtKB-UniRule"/>
</dbReference>
<evidence type="ECO:0000256" key="6">
    <source>
        <dbReference type="ARBA" id="ARBA00022833"/>
    </source>
</evidence>
<comment type="subunit">
    <text evidence="9">Heterodimer.</text>
</comment>
<feature type="region of interest" description="Disordered" evidence="14">
    <location>
        <begin position="588"/>
        <end position="640"/>
    </location>
</feature>
<dbReference type="PROSITE" id="PS00865">
    <property type="entry name" value="UBIQUITIN_ACTIVAT_2"/>
    <property type="match status" value="1"/>
</dbReference>
<keyword evidence="18" id="KW-1185">Reference proteome</keyword>
<dbReference type="InterPro" id="IPR045886">
    <property type="entry name" value="ThiF/MoeB/HesA"/>
</dbReference>
<feature type="domain" description="Ubiquitin-activating enzyme SCCH" evidence="16">
    <location>
        <begin position="353"/>
        <end position="420"/>
    </location>
</feature>
<keyword evidence="6 9" id="KW-0862">Zinc</keyword>
<keyword evidence="4 9" id="KW-0547">Nucleotide-binding</keyword>
<dbReference type="Gene3D" id="3.50.50.80">
    <property type="entry name" value="Ubiquitin-activating enzyme E1, inactive adenylation domain, subdomain 1"/>
    <property type="match status" value="1"/>
</dbReference>
<dbReference type="GO" id="GO:0046872">
    <property type="term" value="F:metal ion binding"/>
    <property type="evidence" value="ECO:0007669"/>
    <property type="project" value="UniProtKB-KW"/>
</dbReference>
<evidence type="ECO:0000256" key="5">
    <source>
        <dbReference type="ARBA" id="ARBA00022786"/>
    </source>
</evidence>
<dbReference type="InterPro" id="IPR042449">
    <property type="entry name" value="Ub-E1_IAD_1"/>
</dbReference>
<dbReference type="InterPro" id="IPR000594">
    <property type="entry name" value="ThiF_NAD_FAD-bd"/>
</dbReference>
<dbReference type="GO" id="GO:0031510">
    <property type="term" value="C:SUMO activating enzyme complex"/>
    <property type="evidence" value="ECO:0007669"/>
    <property type="project" value="UniProtKB-UniRule"/>
</dbReference>
<keyword evidence="5 9" id="KW-0833">Ubl conjugation pathway</keyword>
<dbReference type="Pfam" id="PF10585">
    <property type="entry name" value="UBA_E1_SCCH"/>
    <property type="match status" value="1"/>
</dbReference>
<feature type="binding site" evidence="11">
    <location>
        <begin position="122"/>
        <end position="127"/>
    </location>
    <ligand>
        <name>ATP</name>
        <dbReference type="ChEBI" id="CHEBI:30616"/>
    </ligand>
</feature>
<dbReference type="InterPro" id="IPR030661">
    <property type="entry name" value="Uba2"/>
</dbReference>
<evidence type="ECO:0000256" key="8">
    <source>
        <dbReference type="ARBA" id="ARBA00073512"/>
    </source>
</evidence>
<dbReference type="InterPro" id="IPR033127">
    <property type="entry name" value="UBQ-activ_enz_E1_Cys_AS"/>
</dbReference>
<feature type="binding site" evidence="11">
    <location>
        <begin position="61"/>
        <end position="64"/>
    </location>
    <ligand>
        <name>ATP</name>
        <dbReference type="ChEBI" id="CHEBI:30616"/>
    </ligand>
</feature>
<dbReference type="InterPro" id="IPR035985">
    <property type="entry name" value="Ubiquitin-activating_enz"/>
</dbReference>
<dbReference type="GO" id="GO:0005524">
    <property type="term" value="F:ATP binding"/>
    <property type="evidence" value="ECO:0007669"/>
    <property type="project" value="UniProtKB-UniRule"/>
</dbReference>
<evidence type="ECO:0000259" key="16">
    <source>
        <dbReference type="Pfam" id="PF10585"/>
    </source>
</evidence>
<evidence type="ECO:0000256" key="14">
    <source>
        <dbReference type="SAM" id="MobiDB-lite"/>
    </source>
</evidence>
<feature type="compositionally biased region" description="Polar residues" evidence="14">
    <location>
        <begin position="299"/>
        <end position="317"/>
    </location>
</feature>
<comment type="pathway">
    <text evidence="1 9">Protein modification; protein sumoylation.</text>
</comment>